<evidence type="ECO:0000256" key="1">
    <source>
        <dbReference type="ARBA" id="ARBA00010528"/>
    </source>
</evidence>
<dbReference type="GO" id="GO:1990904">
    <property type="term" value="C:ribonucleoprotein complex"/>
    <property type="evidence" value="ECO:0007669"/>
    <property type="project" value="UniProtKB-KW"/>
</dbReference>
<organism evidence="7 8">
    <name type="scientific">Candidatus Nitrobium versatile</name>
    <dbReference type="NCBI Taxonomy" id="2884831"/>
    <lineage>
        <taxon>Bacteria</taxon>
        <taxon>Pseudomonadati</taxon>
        <taxon>Nitrospirota</taxon>
        <taxon>Nitrospiria</taxon>
        <taxon>Nitrospirales</taxon>
        <taxon>Nitrospiraceae</taxon>
        <taxon>Candidatus Nitrobium</taxon>
    </lineage>
</organism>
<dbReference type="GO" id="GO:0006412">
    <property type="term" value="P:translation"/>
    <property type="evidence" value="ECO:0007669"/>
    <property type="project" value="UniProtKB-UniRule"/>
</dbReference>
<comment type="caution">
    <text evidence="7">The sequence shown here is derived from an EMBL/GenBank/DDBJ whole genome shotgun (WGS) entry which is preliminary data.</text>
</comment>
<keyword evidence="5" id="KW-0694">RNA-binding</keyword>
<dbReference type="GO" id="GO:0003735">
    <property type="term" value="F:structural constituent of ribosome"/>
    <property type="evidence" value="ECO:0007669"/>
    <property type="project" value="InterPro"/>
</dbReference>
<dbReference type="NCBIfam" id="TIGR03953">
    <property type="entry name" value="rplD_bact"/>
    <property type="match status" value="1"/>
</dbReference>
<comment type="function">
    <text evidence="5">One of the primary rRNA binding proteins, this protein initially binds near the 5'-end of the 23S rRNA. It is important during the early stages of 50S assembly. It makes multiple contacts with different domains of the 23S rRNA in the assembled 50S subunit and ribosome.</text>
</comment>
<dbReference type="Pfam" id="PF00573">
    <property type="entry name" value="Ribosomal_L4"/>
    <property type="match status" value="1"/>
</dbReference>
<dbReference type="PANTHER" id="PTHR10746:SF6">
    <property type="entry name" value="LARGE RIBOSOMAL SUBUNIT PROTEIN UL4M"/>
    <property type="match status" value="1"/>
</dbReference>
<sequence length="213" mass="22920">MSPESKTIEIKDKNNAVKGTMSLSGALFNSDASESVVHSAVVGALANQRQGTHATKTRGMVNGGGKKPWKQKHTGRARHGSTRSPIWRGGGTVFGPQPRDYSIRLPKNIRKAALSKALTMKLADGEIMVIDSIALQEPKTSEMAKILGKLGLSGRKVLIILHEHDKNTLLSARNIPGVGVVRVNDLNAYDVAAYNNLVFTGDAMKKLQGNEEV</sequence>
<dbReference type="InterPro" id="IPR023574">
    <property type="entry name" value="Ribosomal_uL4_dom_sf"/>
</dbReference>
<feature type="compositionally biased region" description="Basic residues" evidence="6">
    <location>
        <begin position="67"/>
        <end position="81"/>
    </location>
</feature>
<dbReference type="HAMAP" id="MF_01328_B">
    <property type="entry name" value="Ribosomal_uL4_B"/>
    <property type="match status" value="1"/>
</dbReference>
<proteinExistence type="inferred from homology"/>
<keyword evidence="5" id="KW-0699">rRNA-binding</keyword>
<dbReference type="PANTHER" id="PTHR10746">
    <property type="entry name" value="50S RIBOSOMAL PROTEIN L4"/>
    <property type="match status" value="1"/>
</dbReference>
<comment type="function">
    <text evidence="5">Forms part of the polypeptide exit tunnel.</text>
</comment>
<dbReference type="InterPro" id="IPR002136">
    <property type="entry name" value="Ribosomal_uL4"/>
</dbReference>
<dbReference type="GO" id="GO:0005840">
    <property type="term" value="C:ribosome"/>
    <property type="evidence" value="ECO:0007669"/>
    <property type="project" value="UniProtKB-KW"/>
</dbReference>
<dbReference type="GO" id="GO:0019843">
    <property type="term" value="F:rRNA binding"/>
    <property type="evidence" value="ECO:0007669"/>
    <property type="project" value="UniProtKB-UniRule"/>
</dbReference>
<keyword evidence="2 5" id="KW-0689">Ribosomal protein</keyword>
<reference evidence="7" key="1">
    <citation type="journal article" date="2021" name="bioRxiv">
        <title>Unraveling nitrogen, sulfur and carbon metabolic pathways and microbial community transcriptional responses to substrate deprivation and toxicity stresses in a bioreactor mimicking anoxic brackish coastal sediment conditions.</title>
        <authorList>
            <person name="Martins P.D."/>
            <person name="Echeveste M.J."/>
            <person name="Arshad A."/>
            <person name="Kurth J."/>
            <person name="Ouboter H."/>
            <person name="Jetten M.S.M."/>
            <person name="Welte C.U."/>
        </authorList>
    </citation>
    <scope>NUCLEOTIDE SEQUENCE</scope>
    <source>
        <strain evidence="7">MAG_39</strain>
    </source>
</reference>
<dbReference type="Proteomes" id="UP000705867">
    <property type="component" value="Unassembled WGS sequence"/>
</dbReference>
<gene>
    <name evidence="5 7" type="primary">rplD</name>
    <name evidence="7" type="ORF">K8I29_19010</name>
</gene>
<evidence type="ECO:0000313" key="8">
    <source>
        <dbReference type="Proteomes" id="UP000705867"/>
    </source>
</evidence>
<evidence type="ECO:0000256" key="5">
    <source>
        <dbReference type="HAMAP-Rule" id="MF_01328"/>
    </source>
</evidence>
<keyword evidence="3 5" id="KW-0687">Ribonucleoprotein</keyword>
<dbReference type="Gene3D" id="3.40.1370.10">
    <property type="match status" value="1"/>
</dbReference>
<protein>
    <recommendedName>
        <fullName evidence="4 5">Large ribosomal subunit protein uL4</fullName>
    </recommendedName>
</protein>
<evidence type="ECO:0000256" key="2">
    <source>
        <dbReference type="ARBA" id="ARBA00022980"/>
    </source>
</evidence>
<dbReference type="AlphaFoldDB" id="A0A953SGY1"/>
<evidence type="ECO:0000256" key="3">
    <source>
        <dbReference type="ARBA" id="ARBA00023274"/>
    </source>
</evidence>
<dbReference type="EMBL" id="JAIOIV010000148">
    <property type="protein sequence ID" value="MBZ0158291.1"/>
    <property type="molecule type" value="Genomic_DNA"/>
</dbReference>
<evidence type="ECO:0000256" key="4">
    <source>
        <dbReference type="ARBA" id="ARBA00035244"/>
    </source>
</evidence>
<reference evidence="7" key="2">
    <citation type="submission" date="2021-08" db="EMBL/GenBank/DDBJ databases">
        <authorList>
            <person name="Dalcin Martins P."/>
        </authorList>
    </citation>
    <scope>NUCLEOTIDE SEQUENCE</scope>
    <source>
        <strain evidence="7">MAG_39</strain>
    </source>
</reference>
<dbReference type="InterPro" id="IPR013005">
    <property type="entry name" value="Ribosomal_uL4-like"/>
</dbReference>
<comment type="similarity">
    <text evidence="1 5">Belongs to the universal ribosomal protein uL4 family.</text>
</comment>
<name>A0A953SGY1_9BACT</name>
<comment type="subunit">
    <text evidence="5">Part of the 50S ribosomal subunit.</text>
</comment>
<feature type="region of interest" description="Disordered" evidence="6">
    <location>
        <begin position="49"/>
        <end position="90"/>
    </location>
</feature>
<accession>A0A953SGY1</accession>
<evidence type="ECO:0000256" key="6">
    <source>
        <dbReference type="SAM" id="MobiDB-lite"/>
    </source>
</evidence>
<evidence type="ECO:0000313" key="7">
    <source>
        <dbReference type="EMBL" id="MBZ0158291.1"/>
    </source>
</evidence>
<dbReference type="SUPFAM" id="SSF52166">
    <property type="entry name" value="Ribosomal protein L4"/>
    <property type="match status" value="1"/>
</dbReference>